<dbReference type="CDD" id="cd06334">
    <property type="entry name" value="PBP1_ABC_ligand_binding-like"/>
    <property type="match status" value="1"/>
</dbReference>
<gene>
    <name evidence="5" type="ORF">SRAA_2045</name>
</gene>
<keyword evidence="2 3" id="KW-0732">Signal</keyword>
<feature type="signal peptide" evidence="3">
    <location>
        <begin position="1"/>
        <end position="28"/>
    </location>
</feature>
<dbReference type="InterPro" id="IPR028082">
    <property type="entry name" value="Peripla_BP_I"/>
</dbReference>
<sequence>MRLRKLALSAALALAAAATALTTSLVMAQAPAAAPASASATVQFFPSLTGRTGAVAPNAAPFANGFADYMKLVNARGGINGVQTLVEECETAYATDRGVECYERLKGRHGGATVFQPLSTGITFALMPRLAADRIPMITSGYGRSDTADGAIFPWVFPLLGHYWIGGDVVLQHIANQAGGWDRLRGQTIAVVYHDSPFGRELLPIINRRAEMHGFTVLALPVPPPGVEQRAIWMQIRQQRPDYVIMQTWGVMTATAIRQAIATGFPRDRMFGTWWSGAEPDLRDIGADARGYSAVMMQHGQARNSEVVRQILAQVHDRGQGTGPRAEVGDVLYMRGVVGAMLATEGVLRAQERFGRGRHVTGEQARWGYENLNITQARLDALGFAGVLRGPIATSCRNHVGTALMRIHTWNGSGFDWSSDWLQADMNVITRMVTASAESFARDNNITRRTEPGC</sequence>
<dbReference type="KEGG" id="cbaa:SRAA_2045"/>
<organism evidence="5 6">
    <name type="scientific">Serpentinimonas raichei</name>
    <dbReference type="NCBI Taxonomy" id="1458425"/>
    <lineage>
        <taxon>Bacteria</taxon>
        <taxon>Pseudomonadati</taxon>
        <taxon>Pseudomonadota</taxon>
        <taxon>Betaproteobacteria</taxon>
        <taxon>Burkholderiales</taxon>
        <taxon>Comamonadaceae</taxon>
        <taxon>Serpentinimonas</taxon>
    </lineage>
</organism>
<dbReference type="EMBL" id="AP014568">
    <property type="protein sequence ID" value="BAO81899.1"/>
    <property type="molecule type" value="Genomic_DNA"/>
</dbReference>
<dbReference type="SUPFAM" id="SSF53822">
    <property type="entry name" value="Periplasmic binding protein-like I"/>
    <property type="match status" value="1"/>
</dbReference>
<dbReference type="STRING" id="1458425.SRAA_2045"/>
<dbReference type="RefSeq" id="WP_045532543.1">
    <property type="nucleotide sequence ID" value="NZ_AP014568.1"/>
</dbReference>
<dbReference type="Gene3D" id="3.40.50.2300">
    <property type="match status" value="2"/>
</dbReference>
<evidence type="ECO:0000259" key="4">
    <source>
        <dbReference type="Pfam" id="PF13458"/>
    </source>
</evidence>
<name>A0A060NSN6_9BURK</name>
<evidence type="ECO:0000256" key="3">
    <source>
        <dbReference type="SAM" id="SignalP"/>
    </source>
</evidence>
<dbReference type="HOGENOM" id="CLU_050369_0_0_4"/>
<evidence type="ECO:0000313" key="5">
    <source>
        <dbReference type="EMBL" id="BAO81899.1"/>
    </source>
</evidence>
<protein>
    <recommendedName>
        <fullName evidence="4">Leucine-binding protein domain-containing protein</fullName>
    </recommendedName>
</protein>
<keyword evidence="6" id="KW-1185">Reference proteome</keyword>
<dbReference type="PANTHER" id="PTHR47235">
    <property type="entry name" value="BLR6548 PROTEIN"/>
    <property type="match status" value="1"/>
</dbReference>
<dbReference type="OrthoDB" id="5297022at2"/>
<dbReference type="PANTHER" id="PTHR47235:SF1">
    <property type="entry name" value="BLR6548 PROTEIN"/>
    <property type="match status" value="1"/>
</dbReference>
<dbReference type="Proteomes" id="UP000067461">
    <property type="component" value="Chromosome"/>
</dbReference>
<comment type="similarity">
    <text evidence="1">Belongs to the leucine-binding protein family.</text>
</comment>
<dbReference type="InterPro" id="IPR028081">
    <property type="entry name" value="Leu-bd"/>
</dbReference>
<proteinExistence type="inferred from homology"/>
<dbReference type="AlphaFoldDB" id="A0A060NSN6"/>
<reference evidence="5 6" key="1">
    <citation type="journal article" date="2014" name="Nat. Commun.">
        <title>Physiological and genomic features of highly alkaliphilic hydrogen-utilizing Betaproteobacteria from a continental serpentinizing site.</title>
        <authorList>
            <person name="Suzuki S."/>
            <person name="Kuenen J.G."/>
            <person name="Schipper K."/>
            <person name="van der Velde S."/>
            <person name="Ishii S."/>
            <person name="Wu A."/>
            <person name="Sorokin D.Y."/>
            <person name="Tenney A."/>
            <person name="Meng X.Y."/>
            <person name="Morrill P.L."/>
            <person name="Kamagata Y."/>
            <person name="Muyzer G."/>
            <person name="Nealson K.H."/>
        </authorList>
    </citation>
    <scope>NUCLEOTIDE SEQUENCE [LARGE SCALE GENOMIC DNA]</scope>
    <source>
        <strain evidence="5 6">A1</strain>
    </source>
</reference>
<evidence type="ECO:0000313" key="6">
    <source>
        <dbReference type="Proteomes" id="UP000067461"/>
    </source>
</evidence>
<evidence type="ECO:0000256" key="1">
    <source>
        <dbReference type="ARBA" id="ARBA00010062"/>
    </source>
</evidence>
<evidence type="ECO:0000256" key="2">
    <source>
        <dbReference type="ARBA" id="ARBA00022729"/>
    </source>
</evidence>
<feature type="domain" description="Leucine-binding protein" evidence="4">
    <location>
        <begin position="48"/>
        <end position="412"/>
    </location>
</feature>
<feature type="chain" id="PRO_5001584829" description="Leucine-binding protein domain-containing protein" evidence="3">
    <location>
        <begin position="29"/>
        <end position="454"/>
    </location>
</feature>
<accession>A0A060NSN6</accession>
<dbReference type="Pfam" id="PF13458">
    <property type="entry name" value="Peripla_BP_6"/>
    <property type="match status" value="1"/>
</dbReference>